<feature type="transmembrane region" description="Helical" evidence="7">
    <location>
        <begin position="120"/>
        <end position="140"/>
    </location>
</feature>
<organism evidence="8 9">
    <name type="scientific">Tieghemostelium lacteum</name>
    <name type="common">Slime mold</name>
    <name type="synonym">Dictyostelium lacteum</name>
    <dbReference type="NCBI Taxonomy" id="361077"/>
    <lineage>
        <taxon>Eukaryota</taxon>
        <taxon>Amoebozoa</taxon>
        <taxon>Evosea</taxon>
        <taxon>Eumycetozoa</taxon>
        <taxon>Dictyostelia</taxon>
        <taxon>Dictyosteliales</taxon>
        <taxon>Raperosteliaceae</taxon>
        <taxon>Tieghemostelium</taxon>
    </lineage>
</organism>
<gene>
    <name evidence="8" type="ORF">DLAC_08668</name>
</gene>
<comment type="similarity">
    <text evidence="2">Belongs to the CCC1 family.</text>
</comment>
<dbReference type="OMA" id="DEPHKSN"/>
<feature type="transmembrane region" description="Helical" evidence="7">
    <location>
        <begin position="257"/>
        <end position="275"/>
    </location>
</feature>
<evidence type="ECO:0000256" key="6">
    <source>
        <dbReference type="SAM" id="MobiDB-lite"/>
    </source>
</evidence>
<dbReference type="AlphaFoldDB" id="A0A151Z8F8"/>
<comment type="caution">
    <text evidence="8">The sequence shown here is derived from an EMBL/GenBank/DDBJ whole genome shotgun (WGS) entry which is preliminary data.</text>
</comment>
<reference evidence="8 9" key="1">
    <citation type="submission" date="2015-12" db="EMBL/GenBank/DDBJ databases">
        <title>Dictyostelia acquired genes for synthesis and detection of signals that induce cell-type specialization by lateral gene transfer from prokaryotes.</title>
        <authorList>
            <person name="Gloeckner G."/>
            <person name="Schaap P."/>
        </authorList>
    </citation>
    <scope>NUCLEOTIDE SEQUENCE [LARGE SCALE GENOMIC DNA]</scope>
    <source>
        <strain evidence="8 9">TK</strain>
    </source>
</reference>
<evidence type="ECO:0000256" key="3">
    <source>
        <dbReference type="ARBA" id="ARBA00022692"/>
    </source>
</evidence>
<dbReference type="GO" id="GO:0005384">
    <property type="term" value="F:manganese ion transmembrane transporter activity"/>
    <property type="evidence" value="ECO:0007669"/>
    <property type="project" value="InterPro"/>
</dbReference>
<comment type="subcellular location">
    <subcellularLocation>
        <location evidence="1">Endomembrane system</location>
        <topology evidence="1">Multi-pass membrane protein</topology>
    </subcellularLocation>
</comment>
<evidence type="ECO:0000256" key="4">
    <source>
        <dbReference type="ARBA" id="ARBA00022989"/>
    </source>
</evidence>
<evidence type="ECO:0000256" key="1">
    <source>
        <dbReference type="ARBA" id="ARBA00004127"/>
    </source>
</evidence>
<keyword evidence="5 7" id="KW-0472">Membrane</keyword>
<feature type="compositionally biased region" description="Basic and acidic residues" evidence="6">
    <location>
        <begin position="43"/>
        <end position="55"/>
    </location>
</feature>
<accession>A0A151Z8F8</accession>
<dbReference type="GO" id="GO:0012505">
    <property type="term" value="C:endomembrane system"/>
    <property type="evidence" value="ECO:0007669"/>
    <property type="project" value="UniProtKB-SubCell"/>
</dbReference>
<evidence type="ECO:0000256" key="5">
    <source>
        <dbReference type="ARBA" id="ARBA00023136"/>
    </source>
</evidence>
<evidence type="ECO:0000256" key="7">
    <source>
        <dbReference type="SAM" id="Phobius"/>
    </source>
</evidence>
<evidence type="ECO:0000256" key="2">
    <source>
        <dbReference type="ARBA" id="ARBA00007049"/>
    </source>
</evidence>
<dbReference type="InterPro" id="IPR008217">
    <property type="entry name" value="Ccc1_fam"/>
</dbReference>
<evidence type="ECO:0000313" key="8">
    <source>
        <dbReference type="EMBL" id="KYQ90084.1"/>
    </source>
</evidence>
<evidence type="ECO:0008006" key="10">
    <source>
        <dbReference type="Google" id="ProtNLM"/>
    </source>
</evidence>
<name>A0A151Z8F8_TIELA</name>
<dbReference type="InParanoid" id="A0A151Z8F8"/>
<dbReference type="Proteomes" id="UP000076078">
    <property type="component" value="Unassembled WGS sequence"/>
</dbReference>
<evidence type="ECO:0000313" key="9">
    <source>
        <dbReference type="Proteomes" id="UP000076078"/>
    </source>
</evidence>
<feature type="transmembrane region" description="Helical" evidence="7">
    <location>
        <begin position="230"/>
        <end position="251"/>
    </location>
</feature>
<dbReference type="OrthoDB" id="73465at2759"/>
<sequence length="312" mass="35015">MILPKSTITLRGSGGGVSVASRNLNTATEAYKNGDTVGSKKAHSQERKMEDEPHKSNSFRKGLAKYSKTFIAVGGYAILFSISIILGLESFYKRSHHQQQYSISGSTATTTNEYDVKLNIYIIQLSTFIICLGAIGFSLIEASNKNIEINFYESEKKREVWEYDNYVEGEQREMVELYCQKGMTEYDAKVVVGLLSKYKDLFVDIMMAEELNLLPVELILSPIETFLSTLISFLTFGIAPILPFFLSHWVLNRDTIVLIYIIISEVLLFLLGAIKSKFFTGIWWKEGLISSATGIILIIISNSIGNYISSII</sequence>
<keyword evidence="9" id="KW-1185">Reference proteome</keyword>
<feature type="transmembrane region" description="Helical" evidence="7">
    <location>
        <begin position="69"/>
        <end position="88"/>
    </location>
</feature>
<protein>
    <recommendedName>
        <fullName evidence="10">Transmembrane protein</fullName>
    </recommendedName>
</protein>
<feature type="transmembrane region" description="Helical" evidence="7">
    <location>
        <begin position="287"/>
        <end position="308"/>
    </location>
</feature>
<dbReference type="PANTHER" id="PTHR31851">
    <property type="entry name" value="FE(2+)/MN(2+) TRANSPORTER PCL1"/>
    <property type="match status" value="1"/>
</dbReference>
<keyword evidence="3 7" id="KW-0812">Transmembrane</keyword>
<dbReference type="Pfam" id="PF01988">
    <property type="entry name" value="VIT1"/>
    <property type="match status" value="1"/>
</dbReference>
<dbReference type="GO" id="GO:0030026">
    <property type="term" value="P:intracellular manganese ion homeostasis"/>
    <property type="evidence" value="ECO:0007669"/>
    <property type="project" value="InterPro"/>
</dbReference>
<keyword evidence="4 7" id="KW-1133">Transmembrane helix</keyword>
<proteinExistence type="inferred from homology"/>
<dbReference type="EMBL" id="LODT01000037">
    <property type="protein sequence ID" value="KYQ90084.1"/>
    <property type="molecule type" value="Genomic_DNA"/>
</dbReference>
<feature type="region of interest" description="Disordered" evidence="6">
    <location>
        <begin position="30"/>
        <end position="57"/>
    </location>
</feature>
<dbReference type="FunCoup" id="A0A151Z8F8">
    <property type="interactions" value="29"/>
</dbReference>